<gene>
    <name evidence="1" type="ORF">DFS55_14640</name>
</gene>
<evidence type="ECO:0000313" key="1">
    <source>
        <dbReference type="EMBL" id="AXO23669.1"/>
    </source>
</evidence>
<evidence type="ECO:0000313" key="2">
    <source>
        <dbReference type="Proteomes" id="UP000259236"/>
    </source>
</evidence>
<reference evidence="1 2" key="1">
    <citation type="submission" date="2018-05" db="EMBL/GenBank/DDBJ databases">
        <title>Sequencing and annotation of Mycobacterium avium strain 109 (MAC109).</title>
        <authorList>
            <person name="Matern W.M."/>
            <person name="Bader J.S."/>
            <person name="Karakousis P.C."/>
        </authorList>
    </citation>
    <scope>NUCLEOTIDE SEQUENCE [LARGE SCALE GENOMIC DNA]</scope>
    <source>
        <strain evidence="1 2">MAC109</strain>
    </source>
</reference>
<sequence length="111" mass="12410">MDRLRILSRPQQAMTGRKVTQHASDSTAVIGACLANHRSRIKQRQSGQRNQVLRVAFRIATIHHPRVGFRNQGTQQSWATDMADASTNVYRQPFGPRERLVAASGGQTWAS</sequence>
<dbReference type="Proteomes" id="UP000259236">
    <property type="component" value="Chromosome"/>
</dbReference>
<protein>
    <submittedName>
        <fullName evidence="1">Uncharacterized protein</fullName>
    </submittedName>
</protein>
<organism evidence="1 2">
    <name type="scientific">Mycobacterium avium subsp. hominissuis</name>
    <dbReference type="NCBI Taxonomy" id="439334"/>
    <lineage>
        <taxon>Bacteria</taxon>
        <taxon>Bacillati</taxon>
        <taxon>Actinomycetota</taxon>
        <taxon>Actinomycetes</taxon>
        <taxon>Mycobacteriales</taxon>
        <taxon>Mycobacteriaceae</taxon>
        <taxon>Mycobacterium</taxon>
        <taxon>Mycobacterium avium complex (MAC)</taxon>
    </lineage>
</organism>
<proteinExistence type="predicted"/>
<name>A0A3B6XB25_MYCAV</name>
<dbReference type="AlphaFoldDB" id="A0A3B6XB25"/>
<accession>A0A3B6XB25</accession>
<dbReference type="EMBL" id="CP029332">
    <property type="protein sequence ID" value="AXO23669.1"/>
    <property type="molecule type" value="Genomic_DNA"/>
</dbReference>